<reference evidence="2 3" key="1">
    <citation type="journal article" date="2015" name="Fungal Genet. Biol.">
        <title>Evolution of novel wood decay mechanisms in Agaricales revealed by the genome sequences of Fistulina hepatica and Cylindrobasidium torrendii.</title>
        <authorList>
            <person name="Floudas D."/>
            <person name="Held B.W."/>
            <person name="Riley R."/>
            <person name="Nagy L.G."/>
            <person name="Koehler G."/>
            <person name="Ransdell A.S."/>
            <person name="Younus H."/>
            <person name="Chow J."/>
            <person name="Chiniquy J."/>
            <person name="Lipzen A."/>
            <person name="Tritt A."/>
            <person name="Sun H."/>
            <person name="Haridas S."/>
            <person name="LaButti K."/>
            <person name="Ohm R.A."/>
            <person name="Kues U."/>
            <person name="Blanchette R.A."/>
            <person name="Grigoriev I.V."/>
            <person name="Minto R.E."/>
            <person name="Hibbett D.S."/>
        </authorList>
    </citation>
    <scope>NUCLEOTIDE SEQUENCE [LARGE SCALE GENOMIC DNA]</scope>
    <source>
        <strain evidence="2 3">FP15055 ss-10</strain>
    </source>
</reference>
<dbReference type="EMBL" id="KN880670">
    <property type="protein sequence ID" value="KIY63836.1"/>
    <property type="molecule type" value="Genomic_DNA"/>
</dbReference>
<keyword evidence="3" id="KW-1185">Reference proteome</keyword>
<sequence length="137" mass="15598">MRTGQFWGRDYSAGFGGCFITTIQSIGLGLAGLSRRPDLVHHSLTDRALSHAVRVSRKLARECSDNHPVHVLLLHRLGSPLWFWYSDYTMTCPSPLGPITWIAPKDQMFDAIFEDILWNWTRSAHFCHSSSFKGQHL</sequence>
<dbReference type="AlphaFoldDB" id="A0A0D7B2T7"/>
<feature type="transmembrane region" description="Helical" evidence="1">
    <location>
        <begin position="12"/>
        <end position="33"/>
    </location>
</feature>
<accession>A0A0D7B2T7</accession>
<proteinExistence type="predicted"/>
<evidence type="ECO:0000313" key="3">
    <source>
        <dbReference type="Proteomes" id="UP000054007"/>
    </source>
</evidence>
<keyword evidence="1" id="KW-0472">Membrane</keyword>
<dbReference type="Proteomes" id="UP000054007">
    <property type="component" value="Unassembled WGS sequence"/>
</dbReference>
<organism evidence="2 3">
    <name type="scientific">Cylindrobasidium torrendii FP15055 ss-10</name>
    <dbReference type="NCBI Taxonomy" id="1314674"/>
    <lineage>
        <taxon>Eukaryota</taxon>
        <taxon>Fungi</taxon>
        <taxon>Dikarya</taxon>
        <taxon>Basidiomycota</taxon>
        <taxon>Agaricomycotina</taxon>
        <taxon>Agaricomycetes</taxon>
        <taxon>Agaricomycetidae</taxon>
        <taxon>Agaricales</taxon>
        <taxon>Marasmiineae</taxon>
        <taxon>Physalacriaceae</taxon>
        <taxon>Cylindrobasidium</taxon>
    </lineage>
</organism>
<keyword evidence="1" id="KW-0812">Transmembrane</keyword>
<gene>
    <name evidence="2" type="ORF">CYLTODRAFT_457765</name>
</gene>
<protein>
    <submittedName>
        <fullName evidence="2">Uncharacterized protein</fullName>
    </submittedName>
</protein>
<evidence type="ECO:0000313" key="2">
    <source>
        <dbReference type="EMBL" id="KIY63836.1"/>
    </source>
</evidence>
<name>A0A0D7B2T7_9AGAR</name>
<evidence type="ECO:0000256" key="1">
    <source>
        <dbReference type="SAM" id="Phobius"/>
    </source>
</evidence>
<keyword evidence="1" id="KW-1133">Transmembrane helix</keyword>